<feature type="transmembrane region" description="Helical" evidence="1">
    <location>
        <begin position="59"/>
        <end position="81"/>
    </location>
</feature>
<dbReference type="Proteomes" id="UP000199042">
    <property type="component" value="Unassembled WGS sequence"/>
</dbReference>
<reference evidence="2 3" key="1">
    <citation type="submission" date="2016-10" db="EMBL/GenBank/DDBJ databases">
        <authorList>
            <person name="Varghese N."/>
            <person name="Submissions S."/>
        </authorList>
    </citation>
    <scope>NUCLEOTIDE SEQUENCE [LARGE SCALE GENOMIC DNA]</scope>
    <source>
        <strain evidence="2 3">DSM 14526</strain>
    </source>
</reference>
<keyword evidence="1" id="KW-1133">Transmembrane helix</keyword>
<keyword evidence="3" id="KW-1185">Reference proteome</keyword>
<feature type="transmembrane region" description="Helical" evidence="1">
    <location>
        <begin position="6"/>
        <end position="25"/>
    </location>
</feature>
<dbReference type="GO" id="GO:0016020">
    <property type="term" value="C:membrane"/>
    <property type="evidence" value="ECO:0007669"/>
    <property type="project" value="TreeGrafter"/>
</dbReference>
<dbReference type="RefSeq" id="WP_086985240.1">
    <property type="nucleotide sequence ID" value="NZ_FJNA01000001.1"/>
</dbReference>
<gene>
    <name evidence="2" type="ORF">SAMN04488525_101304</name>
</gene>
<feature type="transmembrane region" description="Helical" evidence="1">
    <location>
        <begin position="34"/>
        <end position="53"/>
    </location>
</feature>
<proteinExistence type="predicted"/>
<feature type="transmembrane region" description="Helical" evidence="1">
    <location>
        <begin position="102"/>
        <end position="125"/>
    </location>
</feature>
<dbReference type="PANTHER" id="PTHR32251:SF17">
    <property type="entry name" value="STEROID 5-ALPHA REDUCTASE C-TERMINAL DOMAIN-CONTAINING PROTEIN"/>
    <property type="match status" value="1"/>
</dbReference>
<evidence type="ECO:0000256" key="1">
    <source>
        <dbReference type="SAM" id="Phobius"/>
    </source>
</evidence>
<accession>A0AB37ZW79</accession>
<name>A0AB37ZW79_9LACT</name>
<evidence type="ECO:0000313" key="2">
    <source>
        <dbReference type="EMBL" id="SDZ82674.1"/>
    </source>
</evidence>
<dbReference type="InterPro" id="IPR010721">
    <property type="entry name" value="UstE-like"/>
</dbReference>
<protein>
    <submittedName>
        <fullName evidence="2">Steroid 5-alpha reductase family enzyme</fullName>
    </submittedName>
</protein>
<dbReference type="PROSITE" id="PS50244">
    <property type="entry name" value="S5A_REDUCTASE"/>
    <property type="match status" value="1"/>
</dbReference>
<keyword evidence="1" id="KW-0812">Transmembrane</keyword>
<dbReference type="AlphaFoldDB" id="A0AB37ZW79"/>
<feature type="transmembrane region" description="Helical" evidence="1">
    <location>
        <begin position="186"/>
        <end position="204"/>
    </location>
</feature>
<dbReference type="EMBL" id="FNQH01000001">
    <property type="protein sequence ID" value="SDZ82674.1"/>
    <property type="molecule type" value="Genomic_DNA"/>
</dbReference>
<organism evidence="2 3">
    <name type="scientific">Trichococcus collinsii</name>
    <dbReference type="NCBI Taxonomy" id="157076"/>
    <lineage>
        <taxon>Bacteria</taxon>
        <taxon>Bacillati</taxon>
        <taxon>Bacillota</taxon>
        <taxon>Bacilli</taxon>
        <taxon>Lactobacillales</taxon>
        <taxon>Carnobacteriaceae</taxon>
        <taxon>Trichococcus</taxon>
    </lineage>
</organism>
<sequence>MNAFLLSALVLWIFFSIIFIVAQYLNNNSIVDSFWGPAFLLVAIVTFLNSDVIGLRAVVLLTMVAIWALRLFLYITVRNWNKPEDYRYINMRKRWGTSMVRLKAYAHVFVLQGVLAFFVSLPIIVTNTSTDQELAPFHFAGIGLWIIGFLFETIGDAQLKRFKADPSNKGKLMMEGLWQYTRHPNYFGEAAMWWGIFIVALSGLGSFYMIISPIIMTLLLLFVSGVPLLEKKYAGREDFAAYTKRTNKFFPWFPKMTKS</sequence>
<keyword evidence="1" id="KW-0472">Membrane</keyword>
<comment type="caution">
    <text evidence="2">The sequence shown here is derived from an EMBL/GenBank/DDBJ whole genome shotgun (WGS) entry which is preliminary data.</text>
</comment>
<dbReference type="Pfam" id="PF06966">
    <property type="entry name" value="DUF1295"/>
    <property type="match status" value="1"/>
</dbReference>
<feature type="transmembrane region" description="Helical" evidence="1">
    <location>
        <begin position="137"/>
        <end position="154"/>
    </location>
</feature>
<dbReference type="PANTHER" id="PTHR32251">
    <property type="entry name" value="3-OXO-5-ALPHA-STEROID 4-DEHYDROGENASE"/>
    <property type="match status" value="1"/>
</dbReference>
<dbReference type="Gene3D" id="1.20.120.1630">
    <property type="match status" value="1"/>
</dbReference>
<evidence type="ECO:0000313" key="3">
    <source>
        <dbReference type="Proteomes" id="UP000199042"/>
    </source>
</evidence>